<dbReference type="EMBL" id="AAIBIC010000150">
    <property type="protein sequence ID" value="ECC3917774.1"/>
    <property type="molecule type" value="Genomic_DNA"/>
</dbReference>
<reference evidence="1" key="1">
    <citation type="submission" date="2018-08" db="EMBL/GenBank/DDBJ databases">
        <authorList>
            <person name="Ashton P.M."/>
            <person name="Dallman T."/>
            <person name="Nair S."/>
            <person name="De Pinna E."/>
            <person name="Peters T."/>
            <person name="Grant K."/>
        </authorList>
    </citation>
    <scope>NUCLEOTIDE SEQUENCE [LARGE SCALE GENOMIC DNA]</scope>
    <source>
        <strain evidence="1">294779</strain>
    </source>
</reference>
<protein>
    <submittedName>
        <fullName evidence="1">Uncharacterized protein</fullName>
    </submittedName>
</protein>
<name>A0A5Y1YEW7_SALDZ</name>
<dbReference type="Proteomes" id="UP000839735">
    <property type="component" value="Unassembled WGS sequence"/>
</dbReference>
<proteinExistence type="predicted"/>
<dbReference type="AlphaFoldDB" id="A0A5Y1YEW7"/>
<evidence type="ECO:0000313" key="1">
    <source>
        <dbReference type="EMBL" id="ECC3917774.1"/>
    </source>
</evidence>
<accession>A0A5Y1YEW7</accession>
<organism evidence="1">
    <name type="scientific">Salmonella diarizonae</name>
    <dbReference type="NCBI Taxonomy" id="59204"/>
    <lineage>
        <taxon>Bacteria</taxon>
        <taxon>Pseudomonadati</taxon>
        <taxon>Pseudomonadota</taxon>
        <taxon>Gammaproteobacteria</taxon>
        <taxon>Enterobacterales</taxon>
        <taxon>Enterobacteriaceae</taxon>
        <taxon>Salmonella</taxon>
    </lineage>
</organism>
<comment type="caution">
    <text evidence="1">The sequence shown here is derived from an EMBL/GenBank/DDBJ whole genome shotgun (WGS) entry which is preliminary data.</text>
</comment>
<sequence length="77" mass="8575">MSNNSPSLRQYEVIFMGSNAQGKIPMFTVVEAVTGKGAIRAFVERFKPVKGWFLGDPEDITDQIRKESDDAGSHSRK</sequence>
<gene>
    <name evidence="1" type="ORF">CTQ69_28495</name>
</gene>